<evidence type="ECO:0000256" key="1">
    <source>
        <dbReference type="SAM" id="Phobius"/>
    </source>
</evidence>
<reference evidence="2 3" key="1">
    <citation type="submission" date="2020-09" db="EMBL/GenBank/DDBJ databases">
        <title>TT11 complete genome.</title>
        <authorList>
            <person name="Wu Z."/>
        </authorList>
    </citation>
    <scope>NUCLEOTIDE SEQUENCE [LARGE SCALE GENOMIC DNA]</scope>
    <source>
        <strain evidence="2 3">TT11</strain>
    </source>
</reference>
<sequence length="127" mass="14499">MNYKKINIIIACIWFINGLFCKMLNLVPRHQQIVASILAEDKSRLITIIIGFLEICMALWMVSNKSPKLNAIFQIIIISIMNTLEVLTIPELLLYGKLNIFFALILVTIIYLNNIHSNKVSHGNIKS</sequence>
<feature type="transmembrane region" description="Helical" evidence="1">
    <location>
        <begin position="94"/>
        <end position="112"/>
    </location>
</feature>
<keyword evidence="1" id="KW-1133">Transmembrane helix</keyword>
<evidence type="ECO:0008006" key="4">
    <source>
        <dbReference type="Google" id="ProtNLM"/>
    </source>
</evidence>
<protein>
    <recommendedName>
        <fullName evidence="4">DoxX-like family protein</fullName>
    </recommendedName>
</protein>
<accession>A0A8J6U6P5</accession>
<proteinExistence type="predicted"/>
<dbReference type="AlphaFoldDB" id="A0A8J6U6P5"/>
<organism evidence="2 3">
    <name type="scientific">Aestuariibaculum sediminum</name>
    <dbReference type="NCBI Taxonomy" id="2770637"/>
    <lineage>
        <taxon>Bacteria</taxon>
        <taxon>Pseudomonadati</taxon>
        <taxon>Bacteroidota</taxon>
        <taxon>Flavobacteriia</taxon>
        <taxon>Flavobacteriales</taxon>
        <taxon>Flavobacteriaceae</taxon>
    </lineage>
</organism>
<feature type="transmembrane region" description="Helical" evidence="1">
    <location>
        <begin position="69"/>
        <end position="87"/>
    </location>
</feature>
<feature type="transmembrane region" description="Helical" evidence="1">
    <location>
        <begin position="45"/>
        <end position="63"/>
    </location>
</feature>
<dbReference type="RefSeq" id="WP_188228519.1">
    <property type="nucleotide sequence ID" value="NZ_JACVXB010000001.1"/>
</dbReference>
<dbReference type="Proteomes" id="UP000600588">
    <property type="component" value="Unassembled WGS sequence"/>
</dbReference>
<dbReference type="EMBL" id="JACVXB010000001">
    <property type="protein sequence ID" value="MBD0830728.1"/>
    <property type="molecule type" value="Genomic_DNA"/>
</dbReference>
<keyword evidence="3" id="KW-1185">Reference proteome</keyword>
<feature type="transmembrane region" description="Helical" evidence="1">
    <location>
        <begin position="6"/>
        <end position="24"/>
    </location>
</feature>
<comment type="caution">
    <text evidence="2">The sequence shown here is derived from an EMBL/GenBank/DDBJ whole genome shotgun (WGS) entry which is preliminary data.</text>
</comment>
<dbReference type="Pfam" id="PF13781">
    <property type="entry name" value="DoxX_3"/>
    <property type="match status" value="1"/>
</dbReference>
<keyword evidence="1" id="KW-0472">Membrane</keyword>
<gene>
    <name evidence="2" type="ORF">ICJ83_01145</name>
</gene>
<dbReference type="InterPro" id="IPR025695">
    <property type="entry name" value="DoxX-like"/>
</dbReference>
<name>A0A8J6U6P5_9FLAO</name>
<keyword evidence="1" id="KW-0812">Transmembrane</keyword>
<evidence type="ECO:0000313" key="2">
    <source>
        <dbReference type="EMBL" id="MBD0830728.1"/>
    </source>
</evidence>
<evidence type="ECO:0000313" key="3">
    <source>
        <dbReference type="Proteomes" id="UP000600588"/>
    </source>
</evidence>